<dbReference type="OrthoDB" id="1095195at2"/>
<dbReference type="AlphaFoldDB" id="A0A1T5DXN6"/>
<sequence length="482" mass="53873">MSNKISTLFLLLALGLWGCKENELTTYKPIPELSIAALPANSFTVAQKENLKIIPDINGLEQGKEYQYEWKLFDDGAENILSTDKDLDVGVNFPAGKTYSFVFSVKDVSTGIKAISPLYSLDVTGAFPQGWLVGNNVGNKGQMSFIRTTDDKVFFQPLEDINQTSYTSKLTYVKSGVILDIFGRGFKQLLYFAEDGLRVFDPETMLQISDNNEYFYDQKRFQSKPGYGTNYYNLDQYLVSEGNLYAANGPGFAGATDFGKFSDRFEGDYDLFPYVFRDNFLYAYFYDNKNKRFVSTAYNTRELTYPTSQAGMYKLDAVGKTMVAADYTIGGAFGAYDFIGLMKDDANAYYVYLFKFYTGLGKGEFYALSNAQEIGQMTAFAGATNSARGYYSSKNKIYKISGANGSVEQIYTLKEPGDIVDMQMLRDGDDADHVLAVAVNNGGQGRVIYVYLDEFGNVDTNRADKIYTGFGTITNISYRNPS</sequence>
<dbReference type="RefSeq" id="WP_079643142.1">
    <property type="nucleotide sequence ID" value="NZ_FUZF01000009.1"/>
</dbReference>
<evidence type="ECO:0000313" key="1">
    <source>
        <dbReference type="EMBL" id="SKB76300.1"/>
    </source>
</evidence>
<protein>
    <submittedName>
        <fullName evidence="1">PKD-like family protein</fullName>
    </submittedName>
</protein>
<gene>
    <name evidence="1" type="ORF">SAMN05660841_02207</name>
</gene>
<reference evidence="2" key="1">
    <citation type="submission" date="2017-02" db="EMBL/GenBank/DDBJ databases">
        <authorList>
            <person name="Varghese N."/>
            <person name="Submissions S."/>
        </authorList>
    </citation>
    <scope>NUCLEOTIDE SEQUENCE [LARGE SCALE GENOMIC DNA]</scope>
    <source>
        <strain evidence="2">DSM 24091</strain>
    </source>
</reference>
<dbReference type="Proteomes" id="UP000190150">
    <property type="component" value="Unassembled WGS sequence"/>
</dbReference>
<dbReference type="EMBL" id="FUZF01000009">
    <property type="protein sequence ID" value="SKB76300.1"/>
    <property type="molecule type" value="Genomic_DNA"/>
</dbReference>
<dbReference type="InterPro" id="IPR032183">
    <property type="entry name" value="PKD-like"/>
</dbReference>
<name>A0A1T5DXN6_9SPHI</name>
<organism evidence="1 2">
    <name type="scientific">Sphingobacterium nematocida</name>
    <dbReference type="NCBI Taxonomy" id="1513896"/>
    <lineage>
        <taxon>Bacteria</taxon>
        <taxon>Pseudomonadati</taxon>
        <taxon>Bacteroidota</taxon>
        <taxon>Sphingobacteriia</taxon>
        <taxon>Sphingobacteriales</taxon>
        <taxon>Sphingobacteriaceae</taxon>
        <taxon>Sphingobacterium</taxon>
    </lineage>
</organism>
<accession>A0A1T5DXN6</accession>
<evidence type="ECO:0000313" key="2">
    <source>
        <dbReference type="Proteomes" id="UP000190150"/>
    </source>
</evidence>
<dbReference type="Pfam" id="PF16407">
    <property type="entry name" value="PKD_2"/>
    <property type="match status" value="1"/>
</dbReference>
<proteinExistence type="predicted"/>
<keyword evidence="2" id="KW-1185">Reference proteome</keyword>
<dbReference type="STRING" id="1513896.SAMN05660841_02207"/>